<dbReference type="Proteomes" id="UP000650467">
    <property type="component" value="Unassembled WGS sequence"/>
</dbReference>
<feature type="region of interest" description="Disordered" evidence="4">
    <location>
        <begin position="1157"/>
        <end position="1179"/>
    </location>
</feature>
<dbReference type="GO" id="GO:0005635">
    <property type="term" value="C:nuclear envelope"/>
    <property type="evidence" value="ECO:0007669"/>
    <property type="project" value="TreeGrafter"/>
</dbReference>
<feature type="compositionally biased region" description="Low complexity" evidence="4">
    <location>
        <begin position="337"/>
        <end position="355"/>
    </location>
</feature>
<protein>
    <recommendedName>
        <fullName evidence="5">Importin N-terminal domain-containing protein</fullName>
    </recommendedName>
</protein>
<keyword evidence="7" id="KW-1185">Reference proteome</keyword>
<dbReference type="OrthoDB" id="431626at2759"/>
<keyword evidence="2" id="KW-0813">Transport</keyword>
<dbReference type="InterPro" id="IPR011989">
    <property type="entry name" value="ARM-like"/>
</dbReference>
<proteinExistence type="predicted"/>
<evidence type="ECO:0000256" key="3">
    <source>
        <dbReference type="ARBA" id="ARBA00023242"/>
    </source>
</evidence>
<dbReference type="PROSITE" id="PS50166">
    <property type="entry name" value="IMPORTIN_B_NT"/>
    <property type="match status" value="1"/>
</dbReference>
<evidence type="ECO:0000256" key="1">
    <source>
        <dbReference type="ARBA" id="ARBA00004123"/>
    </source>
</evidence>
<comment type="caution">
    <text evidence="6">The sequence shown here is derived from an EMBL/GenBank/DDBJ whole genome shotgun (WGS) entry which is preliminary data.</text>
</comment>
<dbReference type="EMBL" id="JAEHOC010000047">
    <property type="protein sequence ID" value="KAG2426502.1"/>
    <property type="molecule type" value="Genomic_DNA"/>
</dbReference>
<evidence type="ECO:0000313" key="6">
    <source>
        <dbReference type="EMBL" id="KAG2426502.1"/>
    </source>
</evidence>
<dbReference type="Pfam" id="PF03810">
    <property type="entry name" value="IBN_N"/>
    <property type="match status" value="1"/>
</dbReference>
<dbReference type="PANTHER" id="PTHR10997">
    <property type="entry name" value="IMPORTIN-7, 8, 11"/>
    <property type="match status" value="1"/>
</dbReference>
<sequence>MAAGASEATQHVLRCLHTLVYSIDTDARNASEQQLQAAIGHEGYASLLATLSTDGGISDDLGVRQLAAVILKQVIKKHWSAEGPKFEAPELSANERAHIKAVLPAGLAQESSKLRTAVAMCIAAIAKSDPDGWSGLVENLVGAIHTQRATNKALVHGAIRCLALLSDDIDEQQLPQVAQALLPELLAVASDAGGGGPGEAELRAAALSILCDLLKGLGVMAGVYQRQVRDLLVPLVEPWLPLLCAQVAAPLDVEDTAGWATRMLCLRCLTQLVSFFSRPLQGHMQAIMGVCWRMYTQSLPLYTTHLVLTPAEGGQAPDYAEEAAAAAAAAASSPGGAPPLSAASGPATASSSSSAGDGGGAVDAEGNTLDPESLLAQLFELLMALVGLHRYAKLIKPALPEMAHLAVAYMQMTSRQAADWAADAAAYVADEDDSMFTVRVSGELLADSMLQSFGLDAAGALMDAVERRAAEAAAAHAAGQAGWWKLREAALLAAGCCVASFPGGLGGDGPGGDGFGGGGGGGGARQRAAAGALVARLQRLMDEVVTLDLRAGACNPLLVGRALWLAARLQPLLRPDQRPALLQAAAAGLNSPLPPPVKIGACRALASLVGRVPPAVLSGPGPQGEGSYCLSDSLYDGCLALLRVSAEESLNLVLECLVPLIRADPAAAARALPALAPPVLAVWSRHVADPLIAESALEVLAALARVPACLGPLAGQALPVLTAVVRAPAEQPDGLVGACLGLLSKLVRPGRREVVAAAAGAVTGPLLALLPGGAWAGADDSSGGLAHGATELLVELLRAGREEMLVWAAPSLPPPREAGSAEAAAAPAAAAAGGEPAAAAADRVWAALLGACHRLLDPRADEYRTALAGDLAYAAVACLPARAAAQPALGGLLGACAAKLVASNLSPLVGGVIAALSAMALAGGAAGWVEALAALQLTVPAAKSSSGDGQASGSGAATTTTVSALQAVLTIMLERQGCVRGRLASKTACLALLELLGSRHPLLGAVMVRGRRQDLAGGVRTRKQAAAAGGEQWTQVPAAVKMVAVVADLMVEQPWAQGGEDGSFAGEDEEDEAGSFFDDDEEEDEEEEEEEEEGSGDEGAADVDVQGAGAGNGALDLSLAGKRINQQEQAHLDAHINRSRTPAADSALVAGGAADQSAAAAAAAAAAGGGASEGPRDPITDLDLRAAAANTLRSLRAGADTGPLLAMAMELLPPRRQQQVAEALA</sequence>
<organism evidence="6 7">
    <name type="scientific">Chlamydomonas incerta</name>
    <dbReference type="NCBI Taxonomy" id="51695"/>
    <lineage>
        <taxon>Eukaryota</taxon>
        <taxon>Viridiplantae</taxon>
        <taxon>Chlorophyta</taxon>
        <taxon>core chlorophytes</taxon>
        <taxon>Chlorophyceae</taxon>
        <taxon>CS clade</taxon>
        <taxon>Chlamydomonadales</taxon>
        <taxon>Chlamydomonadaceae</taxon>
        <taxon>Chlamydomonas</taxon>
    </lineage>
</organism>
<reference evidence="6" key="1">
    <citation type="journal article" date="2020" name="bioRxiv">
        <title>Comparative genomics of Chlamydomonas.</title>
        <authorList>
            <person name="Craig R.J."/>
            <person name="Hasan A.R."/>
            <person name="Ness R.W."/>
            <person name="Keightley P.D."/>
        </authorList>
    </citation>
    <scope>NUCLEOTIDE SEQUENCE</scope>
    <source>
        <strain evidence="6">SAG 7.73</strain>
    </source>
</reference>
<dbReference type="Gene3D" id="1.25.10.10">
    <property type="entry name" value="Leucine-rich Repeat Variant"/>
    <property type="match status" value="1"/>
</dbReference>
<accession>A0A835SFY3</accession>
<comment type="subcellular location">
    <subcellularLocation>
        <location evidence="1">Nucleus</location>
    </subcellularLocation>
</comment>
<feature type="domain" description="Importin N-terminal" evidence="5">
    <location>
        <begin position="31"/>
        <end position="109"/>
    </location>
</feature>
<evidence type="ECO:0000313" key="7">
    <source>
        <dbReference type="Proteomes" id="UP000650467"/>
    </source>
</evidence>
<dbReference type="GO" id="GO:0005829">
    <property type="term" value="C:cytosol"/>
    <property type="evidence" value="ECO:0007669"/>
    <property type="project" value="TreeGrafter"/>
</dbReference>
<dbReference type="GO" id="GO:0006606">
    <property type="term" value="P:protein import into nucleus"/>
    <property type="evidence" value="ECO:0007669"/>
    <property type="project" value="TreeGrafter"/>
</dbReference>
<gene>
    <name evidence="6" type="ORF">HXX76_011729</name>
</gene>
<name>A0A835SFY3_CHLIN</name>
<feature type="compositionally biased region" description="Low complexity" evidence="4">
    <location>
        <begin position="1157"/>
        <end position="1166"/>
    </location>
</feature>
<dbReference type="InterPro" id="IPR016024">
    <property type="entry name" value="ARM-type_fold"/>
</dbReference>
<dbReference type="InterPro" id="IPR001494">
    <property type="entry name" value="Importin-beta_N"/>
</dbReference>
<keyword evidence="3" id="KW-0539">Nucleus</keyword>
<dbReference type="GO" id="GO:0031267">
    <property type="term" value="F:small GTPase binding"/>
    <property type="evidence" value="ECO:0007669"/>
    <property type="project" value="InterPro"/>
</dbReference>
<dbReference type="SMART" id="SM00913">
    <property type="entry name" value="IBN_N"/>
    <property type="match status" value="1"/>
</dbReference>
<evidence type="ECO:0000259" key="5">
    <source>
        <dbReference type="PROSITE" id="PS50166"/>
    </source>
</evidence>
<evidence type="ECO:0000256" key="2">
    <source>
        <dbReference type="ARBA" id="ARBA00022448"/>
    </source>
</evidence>
<dbReference type="SUPFAM" id="SSF48371">
    <property type="entry name" value="ARM repeat"/>
    <property type="match status" value="1"/>
</dbReference>
<feature type="region of interest" description="Disordered" evidence="4">
    <location>
        <begin position="337"/>
        <end position="365"/>
    </location>
</feature>
<feature type="compositionally biased region" description="Acidic residues" evidence="4">
    <location>
        <begin position="1066"/>
        <end position="1101"/>
    </location>
</feature>
<dbReference type="PANTHER" id="PTHR10997:SF9">
    <property type="entry name" value="IMPORTIN-9"/>
    <property type="match status" value="1"/>
</dbReference>
<dbReference type="AlphaFoldDB" id="A0A835SFY3"/>
<feature type="region of interest" description="Disordered" evidence="4">
    <location>
        <begin position="1056"/>
        <end position="1114"/>
    </location>
</feature>
<evidence type="ECO:0000256" key="4">
    <source>
        <dbReference type="SAM" id="MobiDB-lite"/>
    </source>
</evidence>